<evidence type="ECO:0000313" key="2">
    <source>
        <dbReference type="Proteomes" id="UP000186391"/>
    </source>
</evidence>
<dbReference type="AlphaFoldDB" id="A0A1U7H0G0"/>
<gene>
    <name evidence="1" type="ORF">NIES592_09940</name>
</gene>
<protein>
    <submittedName>
        <fullName evidence="1">Uncharacterized protein</fullName>
    </submittedName>
</protein>
<keyword evidence="2" id="KW-1185">Reference proteome</keyword>
<dbReference type="Proteomes" id="UP000186391">
    <property type="component" value="Unassembled WGS sequence"/>
</dbReference>
<dbReference type="EMBL" id="MRCA01000004">
    <property type="protein sequence ID" value="OKH14377.1"/>
    <property type="molecule type" value="Genomic_DNA"/>
</dbReference>
<accession>A0A1U7H0G0</accession>
<organism evidence="1 2">
    <name type="scientific">Fischerella major NIES-592</name>
    <dbReference type="NCBI Taxonomy" id="210994"/>
    <lineage>
        <taxon>Bacteria</taxon>
        <taxon>Bacillati</taxon>
        <taxon>Cyanobacteriota</taxon>
        <taxon>Cyanophyceae</taxon>
        <taxon>Nostocales</taxon>
        <taxon>Hapalosiphonaceae</taxon>
        <taxon>Fischerella</taxon>
    </lineage>
</organism>
<reference evidence="1 2" key="1">
    <citation type="submission" date="2016-11" db="EMBL/GenBank/DDBJ databases">
        <title>Draft Genome Sequences of Nine Cyanobacterial Strains from Diverse Habitats.</title>
        <authorList>
            <person name="Zhu T."/>
            <person name="Hou S."/>
            <person name="Lu X."/>
            <person name="Hess W.R."/>
        </authorList>
    </citation>
    <scope>NUCLEOTIDE SEQUENCE [LARGE SCALE GENOMIC DNA]</scope>
    <source>
        <strain evidence="1 2">NIES-592</strain>
    </source>
</reference>
<proteinExistence type="predicted"/>
<name>A0A1U7H0G0_9CYAN</name>
<comment type="caution">
    <text evidence="1">The sequence shown here is derived from an EMBL/GenBank/DDBJ whole genome shotgun (WGS) entry which is preliminary data.</text>
</comment>
<sequence>MISDWLSGCSYQFWILDFGFWIESLCQKAMPIISNNTIYPYLVLFLIPLVNTRNWNQQFSYHFCYSQLVTQFIYPSERVKLASAGVSLFKIPSVFVKNKSDRTCFGCRSMSLNIVLSWDNYC</sequence>
<evidence type="ECO:0000313" key="1">
    <source>
        <dbReference type="EMBL" id="OKH14377.1"/>
    </source>
</evidence>